<dbReference type="Pfam" id="PF08695">
    <property type="entry name" value="Coa1"/>
    <property type="match status" value="1"/>
</dbReference>
<protein>
    <submittedName>
        <fullName evidence="2">Cytochrome c oxidase assembly factor 1</fullName>
    </submittedName>
</protein>
<dbReference type="AlphaFoldDB" id="A0A4W5LBX3"/>
<dbReference type="PANTHER" id="PTHR47148:SF1">
    <property type="entry name" value="CYTOCHROME C OXIDASE ASSEMBLY FACTOR 1 HOMOLOG"/>
    <property type="match status" value="1"/>
</dbReference>
<dbReference type="GO" id="GO:0032981">
    <property type="term" value="P:mitochondrial respiratory chain complex I assembly"/>
    <property type="evidence" value="ECO:0007669"/>
    <property type="project" value="TreeGrafter"/>
</dbReference>
<keyword evidence="1" id="KW-0472">Membrane</keyword>
<keyword evidence="1" id="KW-1133">Transmembrane helix</keyword>
<keyword evidence="1" id="KW-0812">Transmembrane</keyword>
<dbReference type="InterPro" id="IPR014807">
    <property type="entry name" value="Coa1"/>
</dbReference>
<dbReference type="Ensembl" id="ENSHHUT00000024216.1">
    <property type="protein sequence ID" value="ENSHHUP00000023333.1"/>
    <property type="gene ID" value="ENSHHUG00000014633.1"/>
</dbReference>
<sequence>MRVSTSKLQQMAIYTTLLTGAGCGTMYYLLQKNFSRSDYHRLALEQLKANQTAMDSLGAPPLKVHNIHLSDRHNRILISLFMFQIKIPVTGSKDGGYLYTSSVRDPQTLGWNLTQAVLQLREGQRIDLLIYTPPPNKTEGLETGNWSS</sequence>
<name>A0A4W5LBX3_9TELE</name>
<dbReference type="GeneTree" id="ENSGT00440000033985"/>
<reference evidence="2" key="2">
    <citation type="submission" date="2025-08" db="UniProtKB">
        <authorList>
            <consortium name="Ensembl"/>
        </authorList>
    </citation>
    <scope>IDENTIFICATION</scope>
</reference>
<dbReference type="Proteomes" id="UP000314982">
    <property type="component" value="Unassembled WGS sequence"/>
</dbReference>
<dbReference type="PANTHER" id="PTHR47148">
    <property type="entry name" value="CYTOCHROME C OXIDASE ASSEMBLY FACTOR 1 HOMOLOG"/>
    <property type="match status" value="1"/>
</dbReference>
<organism evidence="2 3">
    <name type="scientific">Hucho hucho</name>
    <name type="common">huchen</name>
    <dbReference type="NCBI Taxonomy" id="62062"/>
    <lineage>
        <taxon>Eukaryota</taxon>
        <taxon>Metazoa</taxon>
        <taxon>Chordata</taxon>
        <taxon>Craniata</taxon>
        <taxon>Vertebrata</taxon>
        <taxon>Euteleostomi</taxon>
        <taxon>Actinopterygii</taxon>
        <taxon>Neopterygii</taxon>
        <taxon>Teleostei</taxon>
        <taxon>Protacanthopterygii</taxon>
        <taxon>Salmoniformes</taxon>
        <taxon>Salmonidae</taxon>
        <taxon>Salmoninae</taxon>
        <taxon>Hucho</taxon>
    </lineage>
</organism>
<accession>A0A4W5LBX3</accession>
<dbReference type="STRING" id="62062.ENSHHUP00000023333"/>
<feature type="transmembrane region" description="Helical" evidence="1">
    <location>
        <begin position="12"/>
        <end position="30"/>
    </location>
</feature>
<evidence type="ECO:0000313" key="2">
    <source>
        <dbReference type="Ensembl" id="ENSHHUP00000023333.1"/>
    </source>
</evidence>
<evidence type="ECO:0000256" key="1">
    <source>
        <dbReference type="SAM" id="Phobius"/>
    </source>
</evidence>
<dbReference type="GO" id="GO:0033617">
    <property type="term" value="P:mitochondrial respiratory chain complex IV assembly"/>
    <property type="evidence" value="ECO:0007669"/>
    <property type="project" value="TreeGrafter"/>
</dbReference>
<evidence type="ECO:0000313" key="3">
    <source>
        <dbReference type="Proteomes" id="UP000314982"/>
    </source>
</evidence>
<dbReference type="GO" id="GO:0005743">
    <property type="term" value="C:mitochondrial inner membrane"/>
    <property type="evidence" value="ECO:0007669"/>
    <property type="project" value="TreeGrafter"/>
</dbReference>
<reference evidence="2" key="3">
    <citation type="submission" date="2025-09" db="UniProtKB">
        <authorList>
            <consortium name="Ensembl"/>
        </authorList>
    </citation>
    <scope>IDENTIFICATION</scope>
</reference>
<keyword evidence="3" id="KW-1185">Reference proteome</keyword>
<reference evidence="3" key="1">
    <citation type="submission" date="2018-06" db="EMBL/GenBank/DDBJ databases">
        <title>Genome assembly of Danube salmon.</title>
        <authorList>
            <person name="Macqueen D.J."/>
            <person name="Gundappa M.K."/>
        </authorList>
    </citation>
    <scope>NUCLEOTIDE SEQUENCE [LARGE SCALE GENOMIC DNA]</scope>
</reference>
<dbReference type="PROSITE" id="PS51257">
    <property type="entry name" value="PROKAR_LIPOPROTEIN"/>
    <property type="match status" value="1"/>
</dbReference>
<proteinExistence type="predicted"/>